<dbReference type="EMBL" id="CP002961">
    <property type="protein sequence ID" value="AFK02759.1"/>
    <property type="molecule type" value="Genomic_DNA"/>
</dbReference>
<sequence length="293" mass="34320">MQTAEDQFQFFEGVFFESFGRDLQVNEYRLIQGGSINVTVQVLTNEGKYFIKYNTRNYEGMFETEAKGLDLLRETNVIRVPEVIHWGRRDGQDYLVLENIEYSKPNFDYWESLGQKLASLHRNTADSFGLSFDNYIGSLRQSNEQKSDWLSFFIEKRLNVQAGLAYYNELISKSLYDKFQQFYKVLPELIPNEPASLLHGDLWSGNVITDEKGEPSLIDPSVYYGSREMEIAFTNLFGGFDKRFYDSYQEAYPLQPRFDERVPIYNIYPLLVHTNIFGTSYLPPIIRTLNRYL</sequence>
<dbReference type="InterPro" id="IPR011009">
    <property type="entry name" value="Kinase-like_dom_sf"/>
</dbReference>
<dbReference type="PANTHER" id="PTHR12149:SF8">
    <property type="entry name" value="PROTEIN-RIBULOSAMINE 3-KINASE"/>
    <property type="match status" value="1"/>
</dbReference>
<protein>
    <submittedName>
        <fullName evidence="3">Fructosamine/Ketosamine-3-kinase</fullName>
    </submittedName>
</protein>
<dbReference type="SUPFAM" id="SSF56112">
    <property type="entry name" value="Protein kinase-like (PK-like)"/>
    <property type="match status" value="1"/>
</dbReference>
<gene>
    <name evidence="3" type="ordered locus">Emtol_1614</name>
</gene>
<dbReference type="InterPro" id="IPR016477">
    <property type="entry name" value="Fructo-/Ketosamine-3-kinase"/>
</dbReference>
<dbReference type="RefSeq" id="WP_015028459.1">
    <property type="nucleotide sequence ID" value="NC_018748.1"/>
</dbReference>
<dbReference type="Gene3D" id="3.30.200.20">
    <property type="entry name" value="Phosphorylase Kinase, domain 1"/>
    <property type="match status" value="1"/>
</dbReference>
<evidence type="ECO:0000313" key="4">
    <source>
        <dbReference type="Proteomes" id="UP000002875"/>
    </source>
</evidence>
<comment type="similarity">
    <text evidence="1 2">Belongs to the fructosamine kinase family.</text>
</comment>
<accession>A0ABM5N047</accession>
<dbReference type="Pfam" id="PF03881">
    <property type="entry name" value="Fructosamin_kin"/>
    <property type="match status" value="1"/>
</dbReference>
<keyword evidence="2" id="KW-0808">Transferase</keyword>
<dbReference type="PANTHER" id="PTHR12149">
    <property type="entry name" value="FRUCTOSAMINE 3 KINASE-RELATED PROTEIN"/>
    <property type="match status" value="1"/>
</dbReference>
<evidence type="ECO:0000256" key="2">
    <source>
        <dbReference type="PIRNR" id="PIRNR006221"/>
    </source>
</evidence>
<dbReference type="Gene3D" id="3.90.1200.10">
    <property type="match status" value="1"/>
</dbReference>
<name>A0ABM5N047_EMTOG</name>
<reference evidence="3 4" key="1">
    <citation type="submission" date="2011-07" db="EMBL/GenBank/DDBJ databases">
        <title>The complete genome of chromosome of Emticicia oligotrophica DSM 17448.</title>
        <authorList>
            <consortium name="US DOE Joint Genome Institute (JGI-PGF)"/>
            <person name="Lucas S."/>
            <person name="Han J."/>
            <person name="Lapidus A."/>
            <person name="Bruce D."/>
            <person name="Goodwin L."/>
            <person name="Pitluck S."/>
            <person name="Peters L."/>
            <person name="Kyrpides N."/>
            <person name="Mavromatis K."/>
            <person name="Ivanova N."/>
            <person name="Ovchinnikova G."/>
            <person name="Teshima H."/>
            <person name="Detter J.C."/>
            <person name="Tapia R."/>
            <person name="Han C."/>
            <person name="Land M."/>
            <person name="Hauser L."/>
            <person name="Markowitz V."/>
            <person name="Cheng J.-F."/>
            <person name="Hugenholtz P."/>
            <person name="Woyke T."/>
            <person name="Wu D."/>
            <person name="Tindall B."/>
            <person name="Pomrenke H."/>
            <person name="Brambilla E."/>
            <person name="Klenk H.-P."/>
            <person name="Eisen J.A."/>
        </authorList>
    </citation>
    <scope>NUCLEOTIDE SEQUENCE [LARGE SCALE GENOMIC DNA]</scope>
    <source>
        <strain evidence="3 4">DSM 17448</strain>
    </source>
</reference>
<dbReference type="PIRSF" id="PIRSF006221">
    <property type="entry name" value="Ketosamine-3-kinase"/>
    <property type="match status" value="1"/>
</dbReference>
<proteinExistence type="inferred from homology"/>
<organism evidence="3 4">
    <name type="scientific">Emticicia oligotrophica (strain DSM 17448 / CIP 109782 / MTCC 6937 / GPTSA100-15)</name>
    <dbReference type="NCBI Taxonomy" id="929562"/>
    <lineage>
        <taxon>Bacteria</taxon>
        <taxon>Pseudomonadati</taxon>
        <taxon>Bacteroidota</taxon>
        <taxon>Cytophagia</taxon>
        <taxon>Cytophagales</taxon>
        <taxon>Leadbetterellaceae</taxon>
        <taxon>Emticicia</taxon>
    </lineage>
</organism>
<evidence type="ECO:0000313" key="3">
    <source>
        <dbReference type="EMBL" id="AFK02759.1"/>
    </source>
</evidence>
<dbReference type="Proteomes" id="UP000002875">
    <property type="component" value="Chromosome"/>
</dbReference>
<keyword evidence="4" id="KW-1185">Reference proteome</keyword>
<evidence type="ECO:0000256" key="1">
    <source>
        <dbReference type="ARBA" id="ARBA00009460"/>
    </source>
</evidence>
<keyword evidence="2" id="KW-0418">Kinase</keyword>